<feature type="compositionally biased region" description="Basic and acidic residues" evidence="4">
    <location>
        <begin position="119"/>
        <end position="131"/>
    </location>
</feature>
<keyword evidence="2" id="KW-0040">ANK repeat</keyword>
<reference evidence="7" key="1">
    <citation type="submission" date="2021-01" db="EMBL/GenBank/DDBJ databases">
        <authorList>
            <person name="Corre E."/>
            <person name="Pelletier E."/>
            <person name="Niang G."/>
            <person name="Scheremetjew M."/>
            <person name="Finn R."/>
            <person name="Kale V."/>
            <person name="Holt S."/>
            <person name="Cochrane G."/>
            <person name="Meng A."/>
            <person name="Brown T."/>
            <person name="Cohen L."/>
        </authorList>
    </citation>
    <scope>NUCLEOTIDE SEQUENCE</scope>
    <source>
        <strain evidence="7">CCMP3107</strain>
    </source>
</reference>
<sequence length="243" mass="26790">MAGAGAELAAAANARKRAALAEAQRAKRDADEAELRAFPEDLALWTVEDVGRWLTTLNLPQYVQAFRDGSVDGKFLMDLRDSDIQQMLGVSHPLHVRKITVNRERLLPLSAQEQGKMSRIKEEEKANQDRELPDKDTVFSQVRNNRIKRVEEALALGVDPNLEDERGNSLLMVAAQNLNRRMCELLLARGASVNHQNAVGNTALHFAMTYDPEGTLGEFLIMHGADDGIENGQGLTAYDGIGS</sequence>
<dbReference type="SUPFAM" id="SSF48403">
    <property type="entry name" value="Ankyrin repeat"/>
    <property type="match status" value="1"/>
</dbReference>
<evidence type="ECO:0000256" key="3">
    <source>
        <dbReference type="SAM" id="Coils"/>
    </source>
</evidence>
<dbReference type="Pfam" id="PF00536">
    <property type="entry name" value="SAM_1"/>
    <property type="match status" value="1"/>
</dbReference>
<dbReference type="InterPro" id="IPR001660">
    <property type="entry name" value="SAM"/>
</dbReference>
<dbReference type="CDD" id="cd09487">
    <property type="entry name" value="SAM_superfamily"/>
    <property type="match status" value="1"/>
</dbReference>
<dbReference type="PROSITE" id="PS50088">
    <property type="entry name" value="ANK_REPEAT"/>
    <property type="match status" value="2"/>
</dbReference>
<dbReference type="Gene3D" id="1.25.40.20">
    <property type="entry name" value="Ankyrin repeat-containing domain"/>
    <property type="match status" value="1"/>
</dbReference>
<gene>
    <name evidence="6" type="ORF">HAKA00212_LOCUS13072</name>
    <name evidence="7" type="ORF">HAKA00212_LOCUS13075</name>
</gene>
<dbReference type="SMART" id="SM00454">
    <property type="entry name" value="SAM"/>
    <property type="match status" value="1"/>
</dbReference>
<keyword evidence="1" id="KW-0446">Lipid-binding</keyword>
<evidence type="ECO:0000259" key="5">
    <source>
        <dbReference type="PROSITE" id="PS50105"/>
    </source>
</evidence>
<proteinExistence type="predicted"/>
<dbReference type="EMBL" id="HBIU01028349">
    <property type="protein sequence ID" value="CAE0634359.1"/>
    <property type="molecule type" value="Transcribed_RNA"/>
</dbReference>
<evidence type="ECO:0000313" key="7">
    <source>
        <dbReference type="EMBL" id="CAE0634359.1"/>
    </source>
</evidence>
<dbReference type="PROSITE" id="PS50105">
    <property type="entry name" value="SAM_DOMAIN"/>
    <property type="match status" value="1"/>
</dbReference>
<dbReference type="GO" id="GO:0000062">
    <property type="term" value="F:fatty-acyl-CoA binding"/>
    <property type="evidence" value="ECO:0007669"/>
    <property type="project" value="TreeGrafter"/>
</dbReference>
<evidence type="ECO:0000256" key="4">
    <source>
        <dbReference type="SAM" id="MobiDB-lite"/>
    </source>
</evidence>
<dbReference type="AlphaFoldDB" id="A0A6V1RC42"/>
<dbReference type="PANTHER" id="PTHR24119">
    <property type="entry name" value="ACYL-COA-BINDING DOMAIN-CONTAINING PROTEIN 6"/>
    <property type="match status" value="1"/>
</dbReference>
<organism evidence="7">
    <name type="scientific">Heterosigma akashiwo</name>
    <name type="common">Chromophytic alga</name>
    <name type="synonym">Heterosigma carterae</name>
    <dbReference type="NCBI Taxonomy" id="2829"/>
    <lineage>
        <taxon>Eukaryota</taxon>
        <taxon>Sar</taxon>
        <taxon>Stramenopiles</taxon>
        <taxon>Ochrophyta</taxon>
        <taxon>Raphidophyceae</taxon>
        <taxon>Chattonellales</taxon>
        <taxon>Chattonellaceae</taxon>
        <taxon>Heterosigma</taxon>
    </lineage>
</organism>
<evidence type="ECO:0000256" key="2">
    <source>
        <dbReference type="PROSITE-ProRule" id="PRU00023"/>
    </source>
</evidence>
<feature type="repeat" description="ANK" evidence="2">
    <location>
        <begin position="166"/>
        <end position="198"/>
    </location>
</feature>
<feature type="region of interest" description="Disordered" evidence="4">
    <location>
        <begin position="112"/>
        <end position="131"/>
    </location>
</feature>
<dbReference type="InterPro" id="IPR002110">
    <property type="entry name" value="Ankyrin_rpt"/>
</dbReference>
<dbReference type="SUPFAM" id="SSF47769">
    <property type="entry name" value="SAM/Pointed domain"/>
    <property type="match status" value="1"/>
</dbReference>
<dbReference type="EMBL" id="HBIU01028345">
    <property type="protein sequence ID" value="CAE0634356.1"/>
    <property type="molecule type" value="Transcribed_RNA"/>
</dbReference>
<protein>
    <recommendedName>
        <fullName evidence="5">SAM domain-containing protein</fullName>
    </recommendedName>
</protein>
<evidence type="ECO:0000313" key="6">
    <source>
        <dbReference type="EMBL" id="CAE0634356.1"/>
    </source>
</evidence>
<feature type="domain" description="SAM" evidence="5">
    <location>
        <begin position="45"/>
        <end position="109"/>
    </location>
</feature>
<accession>A0A6V1RC42</accession>
<feature type="repeat" description="ANK" evidence="2">
    <location>
        <begin position="199"/>
        <end position="232"/>
    </location>
</feature>
<keyword evidence="3" id="KW-0175">Coiled coil</keyword>
<dbReference type="Gene3D" id="1.10.150.50">
    <property type="entry name" value="Transcription Factor, Ets-1"/>
    <property type="match status" value="1"/>
</dbReference>
<dbReference type="PROSITE" id="PS50297">
    <property type="entry name" value="ANK_REP_REGION"/>
    <property type="match status" value="1"/>
</dbReference>
<dbReference type="PANTHER" id="PTHR24119:SF0">
    <property type="entry name" value="ACYL-COA-BINDING DOMAIN-CONTAINING PROTEIN 6"/>
    <property type="match status" value="1"/>
</dbReference>
<evidence type="ECO:0000256" key="1">
    <source>
        <dbReference type="ARBA" id="ARBA00023121"/>
    </source>
</evidence>
<dbReference type="Pfam" id="PF12796">
    <property type="entry name" value="Ank_2"/>
    <property type="match status" value="1"/>
</dbReference>
<dbReference type="InterPro" id="IPR013761">
    <property type="entry name" value="SAM/pointed_sf"/>
</dbReference>
<name>A0A6V1RC42_HETAK</name>
<dbReference type="InterPro" id="IPR036770">
    <property type="entry name" value="Ankyrin_rpt-contain_sf"/>
</dbReference>
<feature type="coiled-coil region" evidence="3">
    <location>
        <begin position="9"/>
        <end position="36"/>
    </location>
</feature>